<dbReference type="Pfam" id="PF00158">
    <property type="entry name" value="Sigma54_activat"/>
    <property type="match status" value="1"/>
</dbReference>
<dbReference type="PANTHER" id="PTHR32071:SF120">
    <property type="entry name" value="TRANSCRIPTIONAL REGULATOR-RELATED"/>
    <property type="match status" value="1"/>
</dbReference>
<dbReference type="PROSITE" id="PS50045">
    <property type="entry name" value="SIGMA54_INTERACT_4"/>
    <property type="match status" value="1"/>
</dbReference>
<evidence type="ECO:0000259" key="5">
    <source>
        <dbReference type="PROSITE" id="PS50045"/>
    </source>
</evidence>
<dbReference type="PRINTS" id="PR01590">
    <property type="entry name" value="HTHFIS"/>
</dbReference>
<dbReference type="GO" id="GO:0006355">
    <property type="term" value="P:regulation of DNA-templated transcription"/>
    <property type="evidence" value="ECO:0007669"/>
    <property type="project" value="InterPro"/>
</dbReference>
<dbReference type="InterPro" id="IPR058031">
    <property type="entry name" value="AAA_lid_NorR"/>
</dbReference>
<dbReference type="Pfam" id="PF25601">
    <property type="entry name" value="AAA_lid_14"/>
    <property type="match status" value="1"/>
</dbReference>
<evidence type="ECO:0000256" key="2">
    <source>
        <dbReference type="ARBA" id="ARBA00022840"/>
    </source>
</evidence>
<dbReference type="InterPro" id="IPR009057">
    <property type="entry name" value="Homeodomain-like_sf"/>
</dbReference>
<dbReference type="SMART" id="SM00382">
    <property type="entry name" value="AAA"/>
    <property type="match status" value="1"/>
</dbReference>
<evidence type="ECO:0000256" key="4">
    <source>
        <dbReference type="ARBA" id="ARBA00023163"/>
    </source>
</evidence>
<keyword evidence="3" id="KW-0805">Transcription regulation</keyword>
<dbReference type="InterPro" id="IPR002197">
    <property type="entry name" value="HTH_Fis"/>
</dbReference>
<dbReference type="GO" id="GO:0043565">
    <property type="term" value="F:sequence-specific DNA binding"/>
    <property type="evidence" value="ECO:0007669"/>
    <property type="project" value="InterPro"/>
</dbReference>
<dbReference type="RefSeq" id="WP_084338471.1">
    <property type="nucleotide sequence ID" value="NZ_FNFD01000035.1"/>
</dbReference>
<dbReference type="SUPFAM" id="SSF52540">
    <property type="entry name" value="P-loop containing nucleoside triphosphate hydrolases"/>
    <property type="match status" value="1"/>
</dbReference>
<dbReference type="InterPro" id="IPR025944">
    <property type="entry name" value="Sigma_54_int_dom_CS"/>
</dbReference>
<evidence type="ECO:0000313" key="7">
    <source>
        <dbReference type="Proteomes" id="UP000198706"/>
    </source>
</evidence>
<keyword evidence="7" id="KW-1185">Reference proteome</keyword>
<keyword evidence="1" id="KW-0547">Nucleotide-binding</keyword>
<accession>A0A1G9NZU6</accession>
<dbReference type="SUPFAM" id="SSF46689">
    <property type="entry name" value="Homeodomain-like"/>
    <property type="match status" value="1"/>
</dbReference>
<dbReference type="InterPro" id="IPR027417">
    <property type="entry name" value="P-loop_NTPase"/>
</dbReference>
<evidence type="ECO:0000256" key="3">
    <source>
        <dbReference type="ARBA" id="ARBA00023015"/>
    </source>
</evidence>
<feature type="domain" description="Sigma-54 factor interaction" evidence="5">
    <location>
        <begin position="136"/>
        <end position="348"/>
    </location>
</feature>
<organism evidence="6 7">
    <name type="scientific">Pseudomonas indica</name>
    <dbReference type="NCBI Taxonomy" id="137658"/>
    <lineage>
        <taxon>Bacteria</taxon>
        <taxon>Pseudomonadati</taxon>
        <taxon>Pseudomonadota</taxon>
        <taxon>Gammaproteobacteria</taxon>
        <taxon>Pseudomonadales</taxon>
        <taxon>Pseudomonadaceae</taxon>
        <taxon>Pseudomonas</taxon>
    </lineage>
</organism>
<gene>
    <name evidence="6" type="ORF">SAMN05216186_13528</name>
</gene>
<dbReference type="Gene3D" id="3.40.50.300">
    <property type="entry name" value="P-loop containing nucleotide triphosphate hydrolases"/>
    <property type="match status" value="1"/>
</dbReference>
<reference evidence="6 7" key="1">
    <citation type="submission" date="2016-10" db="EMBL/GenBank/DDBJ databases">
        <authorList>
            <person name="de Groot N.N."/>
        </authorList>
    </citation>
    <scope>NUCLEOTIDE SEQUENCE [LARGE SCALE GENOMIC DNA]</scope>
    <source>
        <strain evidence="6 7">JCM 21544</strain>
    </source>
</reference>
<sequence>MLEAVTPTSRRVLVVDPDDECEPLLEALGACAWGIERCELDSAPTAGYEIGLLCLRPEHLSHLGSIRALISQSGTEWMTVFDPELLPAPGVNDFIGEWFFDGYALPGDPLLFQQSLGHAMSLVRLRGLSRLHEQELIGHSRALRGLRKQLAKLGPGDVPVLIQGESGTGKTLAARVLHRHSRRVGGPFVVVDCAAFPQERLDQILFGSGDDQGRLFAARSGTLLLDDIGAMPLAVQQALFERLSMPRRGRADVRILATTRSSLHEAVTQGRFDAGLFGWLGQQTVDIAPLRKRQGDIALLATHFLALYGADSGRHPPTFSDRALAAMARYHWPGNVRELATRVRRGFALADDTIEANDLGLEGGLPGIGLLGTLEDYKRRAEYQALCDALTRYSNNLSLAARMLGISRPTFYRLLHKHQLL</sequence>
<dbReference type="InterPro" id="IPR003593">
    <property type="entry name" value="AAA+_ATPase"/>
</dbReference>
<dbReference type="EMBL" id="FNFD01000035">
    <property type="protein sequence ID" value="SDL91813.1"/>
    <property type="molecule type" value="Genomic_DNA"/>
</dbReference>
<dbReference type="Pfam" id="PF02954">
    <property type="entry name" value="HTH_8"/>
    <property type="match status" value="1"/>
</dbReference>
<name>A0A1G9NZU6_9PSED</name>
<dbReference type="Gene3D" id="1.10.10.60">
    <property type="entry name" value="Homeodomain-like"/>
    <property type="match status" value="1"/>
</dbReference>
<evidence type="ECO:0000256" key="1">
    <source>
        <dbReference type="ARBA" id="ARBA00022741"/>
    </source>
</evidence>
<dbReference type="CDD" id="cd00009">
    <property type="entry name" value="AAA"/>
    <property type="match status" value="1"/>
</dbReference>
<dbReference type="Gene3D" id="1.10.8.60">
    <property type="match status" value="1"/>
</dbReference>
<dbReference type="Proteomes" id="UP000198706">
    <property type="component" value="Unassembled WGS sequence"/>
</dbReference>
<dbReference type="GO" id="GO:0005524">
    <property type="term" value="F:ATP binding"/>
    <property type="evidence" value="ECO:0007669"/>
    <property type="project" value="UniProtKB-KW"/>
</dbReference>
<keyword evidence="2" id="KW-0067">ATP-binding</keyword>
<dbReference type="AlphaFoldDB" id="A0A1G9NZU6"/>
<keyword evidence="6" id="KW-0238">DNA-binding</keyword>
<protein>
    <submittedName>
        <fullName evidence="6">DNA-binding transcriptional response regulator, NtrC family, contains REC, AAA-type ATPase, and a Fis-type DNA-binding domains</fullName>
    </submittedName>
</protein>
<proteinExistence type="predicted"/>
<dbReference type="PANTHER" id="PTHR32071">
    <property type="entry name" value="TRANSCRIPTIONAL REGULATORY PROTEIN"/>
    <property type="match status" value="1"/>
</dbReference>
<dbReference type="STRING" id="137658.SAMN05216186_13528"/>
<keyword evidence="4" id="KW-0804">Transcription</keyword>
<dbReference type="PROSITE" id="PS00688">
    <property type="entry name" value="SIGMA54_INTERACT_3"/>
    <property type="match status" value="1"/>
</dbReference>
<dbReference type="InterPro" id="IPR002078">
    <property type="entry name" value="Sigma_54_int"/>
</dbReference>
<evidence type="ECO:0000313" key="6">
    <source>
        <dbReference type="EMBL" id="SDL91813.1"/>
    </source>
</evidence>